<evidence type="ECO:0000256" key="1">
    <source>
        <dbReference type="ARBA" id="ARBA00001043"/>
    </source>
</evidence>
<dbReference type="GO" id="GO:0033971">
    <property type="term" value="F:hydroxyisourate hydrolase activity"/>
    <property type="evidence" value="ECO:0007669"/>
    <property type="project" value="UniProtKB-EC"/>
</dbReference>
<dbReference type="GO" id="GO:0006144">
    <property type="term" value="P:purine nucleobase metabolic process"/>
    <property type="evidence" value="ECO:0007669"/>
    <property type="project" value="UniProtKB-KW"/>
</dbReference>
<evidence type="ECO:0000256" key="8">
    <source>
        <dbReference type="RuleBase" id="RU361270"/>
    </source>
</evidence>
<evidence type="ECO:0000256" key="3">
    <source>
        <dbReference type="ARBA" id="ARBA00009850"/>
    </source>
</evidence>
<dbReference type="SMART" id="SM00095">
    <property type="entry name" value="TR_THY"/>
    <property type="match status" value="1"/>
</dbReference>
<keyword evidence="5 8" id="KW-0659">Purine metabolism</keyword>
<dbReference type="FunFam" id="2.60.40.180:FF:000005">
    <property type="entry name" value="5-hydroxyisourate hydrolase"/>
    <property type="match status" value="1"/>
</dbReference>
<dbReference type="Proteomes" id="UP000019486">
    <property type="component" value="Unassembled WGS sequence"/>
</dbReference>
<organism evidence="10 11">
    <name type="scientific">Skermanella stibiiresistens SB22</name>
    <dbReference type="NCBI Taxonomy" id="1385369"/>
    <lineage>
        <taxon>Bacteria</taxon>
        <taxon>Pseudomonadati</taxon>
        <taxon>Pseudomonadota</taxon>
        <taxon>Alphaproteobacteria</taxon>
        <taxon>Rhodospirillales</taxon>
        <taxon>Azospirillaceae</taxon>
        <taxon>Skermanella</taxon>
    </lineage>
</organism>
<name>W9HB15_9PROT</name>
<evidence type="ECO:0000313" key="10">
    <source>
        <dbReference type="EMBL" id="EWY41941.1"/>
    </source>
</evidence>
<dbReference type="AlphaFoldDB" id="W9HB15"/>
<gene>
    <name evidence="10" type="ORF">N825_18480</name>
</gene>
<dbReference type="EMBL" id="AVFL01000002">
    <property type="protein sequence ID" value="EWY41941.1"/>
    <property type="molecule type" value="Genomic_DNA"/>
</dbReference>
<comment type="similarity">
    <text evidence="3 8">Belongs to the transthyretin family. 5-hydroxyisourate hydrolase subfamily.</text>
</comment>
<comment type="function">
    <text evidence="2">Catalyzes the hydrolysis of 5-hydroxyisourate (HIU) to 2-oxo-4-hydroxy-4-carboxy-5-ureidoimidazoline (OHCU).</text>
</comment>
<dbReference type="RefSeq" id="WP_245612994.1">
    <property type="nucleotide sequence ID" value="NZ_AVFL01000002.1"/>
</dbReference>
<feature type="binding site" evidence="7">
    <location>
        <position position="17"/>
    </location>
    <ligand>
        <name>substrate</name>
    </ligand>
</feature>
<dbReference type="NCBIfam" id="TIGR02962">
    <property type="entry name" value="hdxy_isourate"/>
    <property type="match status" value="1"/>
</dbReference>
<comment type="catalytic activity">
    <reaction evidence="1 8">
        <text>5-hydroxyisourate + H2O = 5-hydroxy-2-oxo-4-ureido-2,5-dihydro-1H-imidazole-5-carboxylate + H(+)</text>
        <dbReference type="Rhea" id="RHEA:23736"/>
        <dbReference type="ChEBI" id="CHEBI:15377"/>
        <dbReference type="ChEBI" id="CHEBI:15378"/>
        <dbReference type="ChEBI" id="CHEBI:18072"/>
        <dbReference type="ChEBI" id="CHEBI:58639"/>
        <dbReference type="EC" id="3.5.2.17"/>
    </reaction>
</comment>
<dbReference type="Pfam" id="PF00576">
    <property type="entry name" value="Transthyretin"/>
    <property type="match status" value="1"/>
</dbReference>
<sequence>MVADMEASQSGGRLTTHVLDTMHGRPASGMAVTLFRIDGDQREQVAATKTNTDGRCDTPLLAGDDLRPGIYELVFQVDTYFRKLAVDLPVPPFLDCVPLRFGVADSSLHYHVPLLVSPFAYSTYRGS</sequence>
<evidence type="ECO:0000259" key="9">
    <source>
        <dbReference type="SMART" id="SM00095"/>
    </source>
</evidence>
<evidence type="ECO:0000256" key="7">
    <source>
        <dbReference type="PIRSR" id="PIRSR600895-51"/>
    </source>
</evidence>
<comment type="caution">
    <text evidence="10">The sequence shown here is derived from an EMBL/GenBank/DDBJ whole genome shotgun (WGS) entry which is preliminary data.</text>
</comment>
<proteinExistence type="inferred from homology"/>
<dbReference type="EC" id="3.5.2.17" evidence="8"/>
<evidence type="ECO:0000256" key="5">
    <source>
        <dbReference type="ARBA" id="ARBA00022631"/>
    </source>
</evidence>
<dbReference type="STRING" id="1385369.N825_18480"/>
<dbReference type="SUPFAM" id="SSF49472">
    <property type="entry name" value="Transthyretin (synonym: prealbumin)"/>
    <property type="match status" value="1"/>
</dbReference>
<comment type="subunit">
    <text evidence="4 8">Homotetramer.</text>
</comment>
<dbReference type="PANTHER" id="PTHR10395:SF7">
    <property type="entry name" value="5-HYDROXYISOURATE HYDROLASE"/>
    <property type="match status" value="1"/>
</dbReference>
<dbReference type="CDD" id="cd05822">
    <property type="entry name" value="TLP_HIUase"/>
    <property type="match status" value="1"/>
</dbReference>
<evidence type="ECO:0000313" key="11">
    <source>
        <dbReference type="Proteomes" id="UP000019486"/>
    </source>
</evidence>
<dbReference type="InterPro" id="IPR023416">
    <property type="entry name" value="Transthyretin/HIU_hydrolase_d"/>
</dbReference>
<dbReference type="PANTHER" id="PTHR10395">
    <property type="entry name" value="URICASE AND TRANSTHYRETIN-RELATED"/>
    <property type="match status" value="1"/>
</dbReference>
<dbReference type="PRINTS" id="PR00189">
    <property type="entry name" value="TRNSTHYRETIN"/>
</dbReference>
<dbReference type="InterPro" id="IPR036817">
    <property type="entry name" value="Transthyretin/HIU_hydrolase_sf"/>
</dbReference>
<feature type="binding site" evidence="7">
    <location>
        <position position="124"/>
    </location>
    <ligand>
        <name>substrate</name>
    </ligand>
</feature>
<evidence type="ECO:0000256" key="4">
    <source>
        <dbReference type="ARBA" id="ARBA00011881"/>
    </source>
</evidence>
<reference evidence="10 11" key="1">
    <citation type="submission" date="2013-08" db="EMBL/GenBank/DDBJ databases">
        <title>The genome sequence of Skermanella stibiiresistens.</title>
        <authorList>
            <person name="Zhu W."/>
            <person name="Wang G."/>
        </authorList>
    </citation>
    <scope>NUCLEOTIDE SEQUENCE [LARGE SCALE GENOMIC DNA]</scope>
    <source>
        <strain evidence="10 11">SB22</strain>
    </source>
</reference>
<dbReference type="Gene3D" id="2.60.40.180">
    <property type="entry name" value="Transthyretin/hydroxyisourate hydrolase domain"/>
    <property type="match status" value="1"/>
</dbReference>
<keyword evidence="6 8" id="KW-0378">Hydrolase</keyword>
<accession>W9HB15</accession>
<dbReference type="InterPro" id="IPR000895">
    <property type="entry name" value="Transthyretin/HIU_hydrolase"/>
</dbReference>
<feature type="domain" description="Transthyretin/hydroxyisourate hydrolase" evidence="9">
    <location>
        <begin position="9"/>
        <end position="126"/>
    </location>
</feature>
<dbReference type="InterPro" id="IPR023418">
    <property type="entry name" value="Thyroxine_BS"/>
</dbReference>
<evidence type="ECO:0000256" key="6">
    <source>
        <dbReference type="ARBA" id="ARBA00022801"/>
    </source>
</evidence>
<feature type="binding site" evidence="7">
    <location>
        <position position="55"/>
    </location>
    <ligand>
        <name>substrate</name>
    </ligand>
</feature>
<dbReference type="PATRIC" id="fig|1385369.3.peg.624"/>
<protein>
    <recommendedName>
        <fullName evidence="8">5-hydroxyisourate hydrolase</fullName>
        <shortName evidence="8">HIU hydrolase</shortName>
        <shortName evidence="8">HIUHase</shortName>
        <ecNumber evidence="8">3.5.2.17</ecNumber>
    </recommendedName>
</protein>
<evidence type="ECO:0000256" key="2">
    <source>
        <dbReference type="ARBA" id="ARBA00002704"/>
    </source>
</evidence>
<dbReference type="PROSITE" id="PS00768">
    <property type="entry name" value="TRANSTHYRETIN_1"/>
    <property type="match status" value="1"/>
</dbReference>
<dbReference type="InterPro" id="IPR014306">
    <property type="entry name" value="Hydroxyisourate_hydrolase"/>
</dbReference>
<keyword evidence="11" id="KW-1185">Reference proteome</keyword>